<keyword evidence="3 5" id="KW-1133">Transmembrane helix</keyword>
<evidence type="ECO:0000313" key="9">
    <source>
        <dbReference type="Proteomes" id="UP000053961"/>
    </source>
</evidence>
<dbReference type="InterPro" id="IPR020846">
    <property type="entry name" value="MFS_dom"/>
</dbReference>
<feature type="transmembrane region" description="Helical" evidence="5">
    <location>
        <begin position="243"/>
        <end position="263"/>
    </location>
</feature>
<dbReference type="InterPro" id="IPR011701">
    <property type="entry name" value="MFS"/>
</dbReference>
<evidence type="ECO:0000313" key="10">
    <source>
        <dbReference type="Proteomes" id="UP000057043"/>
    </source>
</evidence>
<feature type="transmembrane region" description="Helical" evidence="5">
    <location>
        <begin position="363"/>
        <end position="381"/>
    </location>
</feature>
<feature type="transmembrane region" description="Helical" evidence="5">
    <location>
        <begin position="79"/>
        <end position="100"/>
    </location>
</feature>
<dbReference type="AlphaFoldDB" id="A0A101IKB1"/>
<comment type="subcellular location">
    <subcellularLocation>
        <location evidence="1">Membrane</location>
        <topology evidence="1">Multi-pass membrane protein</topology>
    </subcellularLocation>
</comment>
<feature type="transmembrane region" description="Helical" evidence="5">
    <location>
        <begin position="283"/>
        <end position="314"/>
    </location>
</feature>
<keyword evidence="4 5" id="KW-0472">Membrane</keyword>
<dbReference type="Proteomes" id="UP000053961">
    <property type="component" value="Unassembled WGS sequence"/>
</dbReference>
<dbReference type="PROSITE" id="PS00216">
    <property type="entry name" value="SUGAR_TRANSPORT_1"/>
    <property type="match status" value="1"/>
</dbReference>
<dbReference type="GO" id="GO:0022857">
    <property type="term" value="F:transmembrane transporter activity"/>
    <property type="evidence" value="ECO:0007669"/>
    <property type="project" value="InterPro"/>
</dbReference>
<evidence type="ECO:0000256" key="4">
    <source>
        <dbReference type="ARBA" id="ARBA00023136"/>
    </source>
</evidence>
<dbReference type="EMBL" id="LGHB01000008">
    <property type="protein sequence ID" value="KUK96797.1"/>
    <property type="molecule type" value="Genomic_DNA"/>
</dbReference>
<dbReference type="EMBL" id="LGFT01000001">
    <property type="protein sequence ID" value="KUK45569.1"/>
    <property type="molecule type" value="Genomic_DNA"/>
</dbReference>
<dbReference type="Gene3D" id="1.20.1250.20">
    <property type="entry name" value="MFS general substrate transporter like domains"/>
    <property type="match status" value="2"/>
</dbReference>
<feature type="transmembrane region" description="Helical" evidence="5">
    <location>
        <begin position="140"/>
        <end position="159"/>
    </location>
</feature>
<dbReference type="GO" id="GO:0016020">
    <property type="term" value="C:membrane"/>
    <property type="evidence" value="ECO:0007669"/>
    <property type="project" value="UniProtKB-SubCell"/>
</dbReference>
<sequence length="390" mass="41411">MKAESREEGKRNIYLLGLVSLLNDASSEIIQPILPLFIASLGAGGVAVGLIGGLSDGLPSLLKVVSGCWSDRMGRRKPLVAAGYGISAAGKLFLAIAASWQQVLVLKTLERSGKGVRSAPRDAIIAESASREGRGRGFGIHRALDSLGAVIGSVLAYLLWQGGMDFRTIFVVAGIVAFVALLPLIPVREKSRSPVCTIRPDLSEISPDLRQFIAISSLFALANFSYMFFILRATDFFSGGMAVGAPLLLYVLFNLVYTIFSIPSGSWSDRVGRKKVLTLGYSLFALVSLGFALVSSTPVLVLLFSLYGLVFAIVDGAERAFVSDLCRAEIRGTGFGVYYGAVGVSAIVSGVGAGFLWQYLNPQATFLFGASAAFMAAILLIRMENPSAIS</sequence>
<dbReference type="PROSITE" id="PS50850">
    <property type="entry name" value="MFS"/>
    <property type="match status" value="1"/>
</dbReference>
<evidence type="ECO:0000259" key="6">
    <source>
        <dbReference type="PROSITE" id="PS50850"/>
    </source>
</evidence>
<protein>
    <submittedName>
        <fullName evidence="8">Transporter, major facilitator family</fullName>
    </submittedName>
</protein>
<dbReference type="CDD" id="cd17370">
    <property type="entry name" value="MFS_MJ1317_like"/>
    <property type="match status" value="1"/>
</dbReference>
<dbReference type="Proteomes" id="UP000057043">
    <property type="component" value="Unassembled WGS sequence"/>
</dbReference>
<accession>A0A101IKB1</accession>
<dbReference type="SUPFAM" id="SSF103473">
    <property type="entry name" value="MFS general substrate transporter"/>
    <property type="match status" value="1"/>
</dbReference>
<dbReference type="PANTHER" id="PTHR23518">
    <property type="entry name" value="C-METHYLTRANSFERASE"/>
    <property type="match status" value="1"/>
</dbReference>
<feature type="transmembrane region" description="Helical" evidence="5">
    <location>
        <begin position="166"/>
        <end position="185"/>
    </location>
</feature>
<gene>
    <name evidence="7" type="ORF">XD72_0043</name>
    <name evidence="8" type="ORF">XE07_0883</name>
</gene>
<evidence type="ECO:0000256" key="2">
    <source>
        <dbReference type="ARBA" id="ARBA00022692"/>
    </source>
</evidence>
<reference evidence="8" key="1">
    <citation type="journal article" date="2015" name="MBio">
        <title>Genome-resolved metagenomic analysis reveals roles for candidate phyla and other microbial community members in biogeochemical transformations in oil reservoirs.</title>
        <authorList>
            <person name="Hu P."/>
            <person name="Tom L."/>
            <person name="Singh A."/>
            <person name="Thomas B.C."/>
            <person name="Baker B.J."/>
            <person name="Piceno Y.M."/>
            <person name="Andersen G.L."/>
            <person name="Banfield J.F."/>
        </authorList>
    </citation>
    <scope>NUCLEOTIDE SEQUENCE [LARGE SCALE GENOMIC DNA]</scope>
    <source>
        <strain evidence="8">56_747</strain>
    </source>
</reference>
<feature type="domain" description="Major facilitator superfamily (MFS) profile" evidence="6">
    <location>
        <begin position="12"/>
        <end position="388"/>
    </location>
</feature>
<keyword evidence="2 5" id="KW-0812">Transmembrane</keyword>
<organism evidence="8 9">
    <name type="scientific">Methanothrix harundinacea</name>
    <dbReference type="NCBI Taxonomy" id="301375"/>
    <lineage>
        <taxon>Archaea</taxon>
        <taxon>Methanobacteriati</taxon>
        <taxon>Methanobacteriota</taxon>
        <taxon>Stenosarchaea group</taxon>
        <taxon>Methanomicrobia</taxon>
        <taxon>Methanotrichales</taxon>
        <taxon>Methanotrichaceae</taxon>
        <taxon>Methanothrix</taxon>
    </lineage>
</organism>
<feature type="transmembrane region" description="Helical" evidence="5">
    <location>
        <begin position="37"/>
        <end position="58"/>
    </location>
</feature>
<dbReference type="PANTHER" id="PTHR23518:SF2">
    <property type="entry name" value="MAJOR FACILITATOR SUPERFAMILY TRANSPORTER"/>
    <property type="match status" value="1"/>
</dbReference>
<evidence type="ECO:0000313" key="7">
    <source>
        <dbReference type="EMBL" id="KUK45569.1"/>
    </source>
</evidence>
<evidence type="ECO:0000256" key="3">
    <source>
        <dbReference type="ARBA" id="ARBA00022989"/>
    </source>
</evidence>
<comment type="caution">
    <text evidence="8">The sequence shown here is derived from an EMBL/GenBank/DDBJ whole genome shotgun (WGS) entry which is preliminary data.</text>
</comment>
<name>A0A101IKB1_9EURY</name>
<dbReference type="InterPro" id="IPR005829">
    <property type="entry name" value="Sugar_transporter_CS"/>
</dbReference>
<feature type="transmembrane region" description="Helical" evidence="5">
    <location>
        <begin position="212"/>
        <end position="231"/>
    </location>
</feature>
<dbReference type="Pfam" id="PF07690">
    <property type="entry name" value="MFS_1"/>
    <property type="match status" value="1"/>
</dbReference>
<proteinExistence type="predicted"/>
<reference evidence="9 10" key="2">
    <citation type="journal article" date="2015" name="MBio">
        <title>Genome-Resolved Metagenomic Analysis Reveals Roles for Candidate Phyla and Other Microbial Community Members in Biogeochemical Transformations in Oil Reservoirs.</title>
        <authorList>
            <person name="Hu P."/>
            <person name="Tom L."/>
            <person name="Singh A."/>
            <person name="Thomas B.C."/>
            <person name="Baker B.J."/>
            <person name="Piceno Y.M."/>
            <person name="Andersen G.L."/>
            <person name="Banfield J.F."/>
        </authorList>
    </citation>
    <scope>NUCLEOTIDE SEQUENCE [LARGE SCALE GENOMIC DNA]</scope>
    <source>
        <strain evidence="7">57_489</strain>
    </source>
</reference>
<evidence type="ECO:0000256" key="5">
    <source>
        <dbReference type="SAM" id="Phobius"/>
    </source>
</evidence>
<dbReference type="PATRIC" id="fig|301375.6.peg.2227"/>
<feature type="transmembrane region" description="Helical" evidence="5">
    <location>
        <begin position="335"/>
        <end position="357"/>
    </location>
</feature>
<evidence type="ECO:0000256" key="1">
    <source>
        <dbReference type="ARBA" id="ARBA00004141"/>
    </source>
</evidence>
<evidence type="ECO:0000313" key="8">
    <source>
        <dbReference type="EMBL" id="KUK96797.1"/>
    </source>
</evidence>
<dbReference type="InterPro" id="IPR036259">
    <property type="entry name" value="MFS_trans_sf"/>
</dbReference>